<accession>A0ABU2Y237</accession>
<proteinExistence type="predicted"/>
<dbReference type="Gene3D" id="3.40.50.2000">
    <property type="entry name" value="Glycogen Phosphorylase B"/>
    <property type="match status" value="2"/>
</dbReference>
<dbReference type="SUPFAM" id="SSF53756">
    <property type="entry name" value="UDP-Glycosyltransferase/glycogen phosphorylase"/>
    <property type="match status" value="1"/>
</dbReference>
<evidence type="ECO:0000313" key="2">
    <source>
        <dbReference type="EMBL" id="MDT0552262.1"/>
    </source>
</evidence>
<dbReference type="InterPro" id="IPR050194">
    <property type="entry name" value="Glycosyltransferase_grp1"/>
</dbReference>
<dbReference type="EC" id="2.4.-.-" evidence="2"/>
<dbReference type="InterPro" id="IPR001296">
    <property type="entry name" value="Glyco_trans_1"/>
</dbReference>
<evidence type="ECO:0000313" key="3">
    <source>
        <dbReference type="Proteomes" id="UP001252186"/>
    </source>
</evidence>
<sequence length="391" mass="45019">MKIGIVLSKPPSYSETFFVSKIKGLQRHGHEVILFVQSGEEAFDLCTVNTALPIYRRNIVKQLYYVLKVFLLFIRHFQVCLRFMQTERVYGTGWIGVIKKVYVNMHILTKKLDWLHFGFATMALGKEHVAKAIKAKMAVSFRGFDMAIYPIKYPNCYKVLWEQVDKVHTISNDLYQLALTNGLNSEIPFQKITPAIDVNNFNRADADHQKSSDTIKIMTVARLHWKKGLTYTLQALKLLKDKGIDFQYTIIGEGTEYEKLMYIRYQLGLEKEVQLIGKVPHSTIKELLVAHDIYVQYSISEGFCNAVIEAQAMGLLCVVSDAEGLSENVLHNKSGWVVPKRSPEKLATKIAEIIELEKNLKKKITDFAMDRVKKEFNLKKQQQEFVTFYTE</sequence>
<dbReference type="PANTHER" id="PTHR45947">
    <property type="entry name" value="SULFOQUINOVOSYL TRANSFERASE SQD2"/>
    <property type="match status" value="1"/>
</dbReference>
<dbReference type="Pfam" id="PF00534">
    <property type="entry name" value="Glycos_transf_1"/>
    <property type="match status" value="1"/>
</dbReference>
<comment type="caution">
    <text evidence="2">The sequence shown here is derived from an EMBL/GenBank/DDBJ whole genome shotgun (WGS) entry which is preliminary data.</text>
</comment>
<organism evidence="2 3">
    <name type="scientific">Urechidicola vernalis</name>
    <dbReference type="NCBI Taxonomy" id="3075600"/>
    <lineage>
        <taxon>Bacteria</taxon>
        <taxon>Pseudomonadati</taxon>
        <taxon>Bacteroidota</taxon>
        <taxon>Flavobacteriia</taxon>
        <taxon>Flavobacteriales</taxon>
        <taxon>Flavobacteriaceae</taxon>
        <taxon>Urechidicola</taxon>
    </lineage>
</organism>
<protein>
    <submittedName>
        <fullName evidence="2">Glycosyltransferase family 4 protein</fullName>
        <ecNumber evidence="2">2.4.-.-</ecNumber>
    </submittedName>
</protein>
<keyword evidence="3" id="KW-1185">Reference proteome</keyword>
<reference evidence="2 3" key="1">
    <citation type="submission" date="2023-09" db="EMBL/GenBank/DDBJ databases">
        <authorList>
            <person name="Rey-Velasco X."/>
        </authorList>
    </citation>
    <scope>NUCLEOTIDE SEQUENCE [LARGE SCALE GENOMIC DNA]</scope>
    <source>
        <strain evidence="2 3">P050</strain>
    </source>
</reference>
<dbReference type="EMBL" id="JAVRHV010000001">
    <property type="protein sequence ID" value="MDT0552262.1"/>
    <property type="molecule type" value="Genomic_DNA"/>
</dbReference>
<keyword evidence="2" id="KW-0328">Glycosyltransferase</keyword>
<gene>
    <name evidence="2" type="ORF">RM519_03285</name>
</gene>
<dbReference type="CDD" id="cd03801">
    <property type="entry name" value="GT4_PimA-like"/>
    <property type="match status" value="1"/>
</dbReference>
<dbReference type="RefSeq" id="WP_311592113.1">
    <property type="nucleotide sequence ID" value="NZ_JAVRHV010000001.1"/>
</dbReference>
<dbReference type="PANTHER" id="PTHR45947:SF14">
    <property type="entry name" value="SLL1723 PROTEIN"/>
    <property type="match status" value="1"/>
</dbReference>
<keyword evidence="2" id="KW-0808">Transferase</keyword>
<evidence type="ECO:0000259" key="1">
    <source>
        <dbReference type="Pfam" id="PF00534"/>
    </source>
</evidence>
<feature type="domain" description="Glycosyl transferase family 1" evidence="1">
    <location>
        <begin position="204"/>
        <end position="363"/>
    </location>
</feature>
<dbReference type="Proteomes" id="UP001252186">
    <property type="component" value="Unassembled WGS sequence"/>
</dbReference>
<dbReference type="GO" id="GO:0016757">
    <property type="term" value="F:glycosyltransferase activity"/>
    <property type="evidence" value="ECO:0007669"/>
    <property type="project" value="UniProtKB-KW"/>
</dbReference>
<name>A0ABU2Y237_9FLAO</name>